<evidence type="ECO:0000313" key="7">
    <source>
        <dbReference type="Proteomes" id="UP000321331"/>
    </source>
</evidence>
<feature type="binding site" description="axial binding residue" evidence="4">
    <location>
        <position position="476"/>
    </location>
    <ligand>
        <name>heme</name>
        <dbReference type="ChEBI" id="CHEBI:30413"/>
    </ligand>
    <ligandPart>
        <name>Fe</name>
        <dbReference type="ChEBI" id="CHEBI:18248"/>
    </ligandPart>
</feature>
<dbReference type="Pfam" id="PF00067">
    <property type="entry name" value="p450"/>
    <property type="match status" value="1"/>
</dbReference>
<dbReference type="Proteomes" id="UP000321331">
    <property type="component" value="Unassembled WGS sequence"/>
</dbReference>
<proteinExistence type="predicted"/>
<reference evidence="6 7" key="1">
    <citation type="submission" date="2019-07" db="EMBL/GenBank/DDBJ databases">
        <title>The First High-Quality Draft Genome Sequence of the Causal Agent of the Current Panama Disease Epidemic.</title>
        <authorList>
            <person name="Warmington R.J."/>
            <person name="Kay W."/>
            <person name="Jeffries A."/>
            <person name="Bebber D."/>
            <person name="Moore K."/>
            <person name="Studholme D.J."/>
        </authorList>
    </citation>
    <scope>NUCLEOTIDE SEQUENCE [LARGE SCALE GENOMIC DNA]</scope>
    <source>
        <strain evidence="6 7">TR4</strain>
    </source>
</reference>
<dbReference type="GO" id="GO:0005506">
    <property type="term" value="F:iron ion binding"/>
    <property type="evidence" value="ECO:0007669"/>
    <property type="project" value="InterPro"/>
</dbReference>
<dbReference type="SUPFAM" id="SSF48264">
    <property type="entry name" value="Cytochrome P450"/>
    <property type="match status" value="1"/>
</dbReference>
<gene>
    <name evidence="6" type="ORF">FocTR4_00006294</name>
</gene>
<sequence length="536" mass="60358">IMIETWQIILAGATLSGYLLAMLHPDNQKSIFLLGFLGTICLETLLWCIYRIFIRPRFISPLRHIPTPGGNHWLWGHGMKLYREPYCSPVREWNETVPNHGFLRYLGFFNAERIVLTSPEALHEVLVTQNYSFPKPASLRETAGRFLGIGLILSEGDAHKLQRRSMNPAFAPRNIKALYPLFWDKTREMIERITADRLETVEVVEWASRVTLDLIGVAGLGRDFGAIQDGQNEMVKTYNIVFQPSAQARMLHLIESLVPAWVLTALPIKLNSDMSQAARSIRETCRDVISSKQKKLKEKKLDDMDIISAAIRTGTFTEDGLIDQAMTLLAAGHDTTGAAFTWGIYLLAKHPEVQDRLRREIRQRLPPLTQAIESPISSVNIDSMPYLQAVCSEILRFYAPVPQTLREAAHDTTILDQFIPKGTRIVIAPWATNRCTKLWGPDAHVFKPDRWLRESAHGGAESKYGFLSFLQGPRVCIGQGFAKAELACLLAGWVGSFEFELRDGVSIDEKYVDVKGGLTARPAGGLHVKVKKLEEW</sequence>
<dbReference type="CDD" id="cd11069">
    <property type="entry name" value="CYP_FUM15-like"/>
    <property type="match status" value="1"/>
</dbReference>
<accession>A0A5C6TI04</accession>
<evidence type="ECO:0000256" key="1">
    <source>
        <dbReference type="ARBA" id="ARBA00022617"/>
    </source>
</evidence>
<evidence type="ECO:0000256" key="2">
    <source>
        <dbReference type="ARBA" id="ARBA00022723"/>
    </source>
</evidence>
<organism evidence="6 7">
    <name type="scientific">Fusarium oxysporum f. sp. cubense</name>
    <dbReference type="NCBI Taxonomy" id="61366"/>
    <lineage>
        <taxon>Eukaryota</taxon>
        <taxon>Fungi</taxon>
        <taxon>Dikarya</taxon>
        <taxon>Ascomycota</taxon>
        <taxon>Pezizomycotina</taxon>
        <taxon>Sordariomycetes</taxon>
        <taxon>Hypocreomycetidae</taxon>
        <taxon>Hypocreales</taxon>
        <taxon>Nectriaceae</taxon>
        <taxon>Fusarium</taxon>
        <taxon>Fusarium oxysporum species complex</taxon>
    </lineage>
</organism>
<evidence type="ECO:0000256" key="3">
    <source>
        <dbReference type="ARBA" id="ARBA00023004"/>
    </source>
</evidence>
<dbReference type="GO" id="GO:0020037">
    <property type="term" value="F:heme binding"/>
    <property type="evidence" value="ECO:0007669"/>
    <property type="project" value="InterPro"/>
</dbReference>
<dbReference type="InterPro" id="IPR001128">
    <property type="entry name" value="Cyt_P450"/>
</dbReference>
<dbReference type="Gene3D" id="1.10.630.10">
    <property type="entry name" value="Cytochrome P450"/>
    <property type="match status" value="1"/>
</dbReference>
<dbReference type="EMBL" id="VMNF01000003">
    <property type="protein sequence ID" value="TXC10755.1"/>
    <property type="molecule type" value="Genomic_DNA"/>
</dbReference>
<feature type="transmembrane region" description="Helical" evidence="5">
    <location>
        <begin position="31"/>
        <end position="53"/>
    </location>
</feature>
<dbReference type="InterPro" id="IPR002401">
    <property type="entry name" value="Cyt_P450_E_grp-I"/>
</dbReference>
<feature type="non-terminal residue" evidence="6">
    <location>
        <position position="1"/>
    </location>
</feature>
<dbReference type="AlphaFoldDB" id="A0A5C6TI04"/>
<dbReference type="InterPro" id="IPR050121">
    <property type="entry name" value="Cytochrome_P450_monoxygenase"/>
</dbReference>
<dbReference type="GO" id="GO:0016705">
    <property type="term" value="F:oxidoreductase activity, acting on paired donors, with incorporation or reduction of molecular oxygen"/>
    <property type="evidence" value="ECO:0007669"/>
    <property type="project" value="InterPro"/>
</dbReference>
<evidence type="ECO:0008006" key="8">
    <source>
        <dbReference type="Google" id="ProtNLM"/>
    </source>
</evidence>
<dbReference type="GO" id="GO:0004497">
    <property type="term" value="F:monooxygenase activity"/>
    <property type="evidence" value="ECO:0007669"/>
    <property type="project" value="InterPro"/>
</dbReference>
<keyword evidence="3 4" id="KW-0408">Iron</keyword>
<keyword evidence="2 4" id="KW-0479">Metal-binding</keyword>
<dbReference type="InterPro" id="IPR036396">
    <property type="entry name" value="Cyt_P450_sf"/>
</dbReference>
<keyword evidence="5" id="KW-1133">Transmembrane helix</keyword>
<dbReference type="FunFam" id="1.10.630.10:FF:000051">
    <property type="entry name" value="Cytochrome P450 monooxygenase (Fum15)"/>
    <property type="match status" value="1"/>
</dbReference>
<evidence type="ECO:0000313" key="6">
    <source>
        <dbReference type="EMBL" id="TXC10755.1"/>
    </source>
</evidence>
<protein>
    <recommendedName>
        <fullName evidence="8">Isotrichodermin C-15 hydroxylase (Cytochrome P-450 monooxygenase CYP65A1)</fullName>
    </recommendedName>
</protein>
<name>A0A5C6TI04_FUSOC</name>
<comment type="caution">
    <text evidence="6">The sequence shown here is derived from an EMBL/GenBank/DDBJ whole genome shotgun (WGS) entry which is preliminary data.</text>
</comment>
<dbReference type="PRINTS" id="PR00385">
    <property type="entry name" value="P450"/>
</dbReference>
<evidence type="ECO:0000256" key="5">
    <source>
        <dbReference type="SAM" id="Phobius"/>
    </source>
</evidence>
<dbReference type="PANTHER" id="PTHR24305:SF227">
    <property type="entry name" value="P450, PUTATIVE (EUROFUNG)-RELATED"/>
    <property type="match status" value="1"/>
</dbReference>
<feature type="transmembrane region" description="Helical" evidence="5">
    <location>
        <begin position="6"/>
        <end position="24"/>
    </location>
</feature>
<keyword evidence="5" id="KW-0472">Membrane</keyword>
<dbReference type="PRINTS" id="PR00463">
    <property type="entry name" value="EP450I"/>
</dbReference>
<dbReference type="PANTHER" id="PTHR24305">
    <property type="entry name" value="CYTOCHROME P450"/>
    <property type="match status" value="1"/>
</dbReference>
<keyword evidence="5" id="KW-0812">Transmembrane</keyword>
<keyword evidence="1 4" id="KW-0349">Heme</keyword>
<comment type="cofactor">
    <cofactor evidence="4">
        <name>heme</name>
        <dbReference type="ChEBI" id="CHEBI:30413"/>
    </cofactor>
</comment>
<evidence type="ECO:0000256" key="4">
    <source>
        <dbReference type="PIRSR" id="PIRSR602401-1"/>
    </source>
</evidence>